<reference evidence="2 3" key="1">
    <citation type="journal article" date="2019" name="Environ. Microbiol.">
        <title>An active ?-lactamase is a part of an orchestrated cell wall stress resistance network of Bacillus subtilis and related rhizosphere species.</title>
        <authorList>
            <person name="Bucher T."/>
            <person name="Keren-Paz A."/>
            <person name="Hausser J."/>
            <person name="Olender T."/>
            <person name="Cytryn E."/>
            <person name="Kolodkin-Gal I."/>
        </authorList>
    </citation>
    <scope>NUCLEOTIDE SEQUENCE [LARGE SCALE GENOMIC DNA]</scope>
    <source>
        <strain evidence="2 3">I32</strain>
    </source>
</reference>
<name>A0A9X9F2K8_BACCE</name>
<dbReference type="EMBL" id="SZOH01003407">
    <property type="protein sequence ID" value="TKI90594.1"/>
    <property type="molecule type" value="Genomic_DNA"/>
</dbReference>
<feature type="non-terminal residue" evidence="2">
    <location>
        <position position="1"/>
    </location>
</feature>
<sequence>HFFNHLILCPYVLLYTFAFIRNNPFFLLYHYLSKKTEKRKPLRFPLPLYPVLTAYKEPSSVG</sequence>
<keyword evidence="1" id="KW-1133">Transmembrane helix</keyword>
<gene>
    <name evidence="2" type="ORF">FC695_34120</name>
</gene>
<keyword evidence="1" id="KW-0472">Membrane</keyword>
<dbReference type="AlphaFoldDB" id="A0A9X9F2K8"/>
<accession>A0A9X9F2K8</accession>
<protein>
    <submittedName>
        <fullName evidence="2">Uncharacterized protein</fullName>
    </submittedName>
</protein>
<feature type="transmembrane region" description="Helical" evidence="1">
    <location>
        <begin position="12"/>
        <end position="32"/>
    </location>
</feature>
<proteinExistence type="predicted"/>
<evidence type="ECO:0000313" key="2">
    <source>
        <dbReference type="EMBL" id="TKI90594.1"/>
    </source>
</evidence>
<keyword evidence="1" id="KW-0812">Transmembrane</keyword>
<organism evidence="2 3">
    <name type="scientific">Bacillus cereus</name>
    <dbReference type="NCBI Taxonomy" id="1396"/>
    <lineage>
        <taxon>Bacteria</taxon>
        <taxon>Bacillati</taxon>
        <taxon>Bacillota</taxon>
        <taxon>Bacilli</taxon>
        <taxon>Bacillales</taxon>
        <taxon>Bacillaceae</taxon>
        <taxon>Bacillus</taxon>
        <taxon>Bacillus cereus group</taxon>
    </lineage>
</organism>
<evidence type="ECO:0000256" key="1">
    <source>
        <dbReference type="SAM" id="Phobius"/>
    </source>
</evidence>
<evidence type="ECO:0000313" key="3">
    <source>
        <dbReference type="Proteomes" id="UP000308444"/>
    </source>
</evidence>
<comment type="caution">
    <text evidence="2">The sequence shown here is derived from an EMBL/GenBank/DDBJ whole genome shotgun (WGS) entry which is preliminary data.</text>
</comment>
<dbReference type="Proteomes" id="UP000308444">
    <property type="component" value="Unassembled WGS sequence"/>
</dbReference>